<dbReference type="Pfam" id="PF08448">
    <property type="entry name" value="PAS_4"/>
    <property type="match status" value="1"/>
</dbReference>
<dbReference type="InterPro" id="IPR003018">
    <property type="entry name" value="GAF"/>
</dbReference>
<dbReference type="InterPro" id="IPR000700">
    <property type="entry name" value="PAS-assoc_C"/>
</dbReference>
<dbReference type="InterPro" id="IPR013656">
    <property type="entry name" value="PAS_4"/>
</dbReference>
<dbReference type="PANTHER" id="PTHR45138">
    <property type="entry name" value="REGULATORY COMPONENTS OF SENSORY TRANSDUCTION SYSTEM"/>
    <property type="match status" value="1"/>
</dbReference>
<dbReference type="InterPro" id="IPR029787">
    <property type="entry name" value="Nucleotide_cyclase"/>
</dbReference>
<gene>
    <name evidence="5" type="ORF">DFR38_11075</name>
</gene>
<dbReference type="GO" id="GO:0052621">
    <property type="term" value="F:diguanylate cyclase activity"/>
    <property type="evidence" value="ECO:0007669"/>
    <property type="project" value="UniProtKB-EC"/>
</dbReference>
<dbReference type="EMBL" id="QJKC01000010">
    <property type="protein sequence ID" value="PXX45977.1"/>
    <property type="molecule type" value="Genomic_DNA"/>
</dbReference>
<dbReference type="InterPro" id="IPR000014">
    <property type="entry name" value="PAS"/>
</dbReference>
<dbReference type="InterPro" id="IPR050469">
    <property type="entry name" value="Diguanylate_Cyclase"/>
</dbReference>
<dbReference type="Gene3D" id="3.30.450.40">
    <property type="match status" value="1"/>
</dbReference>
<organism evidence="5 6">
    <name type="scientific">Aquitalea magnusonii</name>
    <dbReference type="NCBI Taxonomy" id="332411"/>
    <lineage>
        <taxon>Bacteria</taxon>
        <taxon>Pseudomonadati</taxon>
        <taxon>Pseudomonadota</taxon>
        <taxon>Betaproteobacteria</taxon>
        <taxon>Neisseriales</taxon>
        <taxon>Chromobacteriaceae</taxon>
        <taxon>Aquitalea</taxon>
    </lineage>
</organism>
<dbReference type="SMART" id="SM00065">
    <property type="entry name" value="GAF"/>
    <property type="match status" value="1"/>
</dbReference>
<dbReference type="AlphaFoldDB" id="A0A318JCF4"/>
<dbReference type="Gene3D" id="3.30.70.270">
    <property type="match status" value="1"/>
</dbReference>
<name>A0A318JCF4_9NEIS</name>
<dbReference type="InterPro" id="IPR029016">
    <property type="entry name" value="GAF-like_dom_sf"/>
</dbReference>
<dbReference type="Pfam" id="PF01590">
    <property type="entry name" value="GAF"/>
    <property type="match status" value="1"/>
</dbReference>
<dbReference type="NCBIfam" id="TIGR00254">
    <property type="entry name" value="GGDEF"/>
    <property type="match status" value="1"/>
</dbReference>
<dbReference type="SMART" id="SM00267">
    <property type="entry name" value="GGDEF"/>
    <property type="match status" value="1"/>
</dbReference>
<evidence type="ECO:0000313" key="6">
    <source>
        <dbReference type="Proteomes" id="UP000248395"/>
    </source>
</evidence>
<dbReference type="InterPro" id="IPR000160">
    <property type="entry name" value="GGDEF_dom"/>
</dbReference>
<dbReference type="CDD" id="cd00130">
    <property type="entry name" value="PAS"/>
    <property type="match status" value="2"/>
</dbReference>
<dbReference type="SUPFAM" id="SSF55785">
    <property type="entry name" value="PYP-like sensor domain (PAS domain)"/>
    <property type="match status" value="2"/>
</dbReference>
<dbReference type="PROSITE" id="PS50887">
    <property type="entry name" value="GGDEF"/>
    <property type="match status" value="1"/>
</dbReference>
<evidence type="ECO:0000259" key="4">
    <source>
        <dbReference type="PROSITE" id="PS50887"/>
    </source>
</evidence>
<dbReference type="CDD" id="cd01949">
    <property type="entry name" value="GGDEF"/>
    <property type="match status" value="1"/>
</dbReference>
<comment type="caution">
    <text evidence="5">The sequence shown here is derived from an EMBL/GenBank/DDBJ whole genome shotgun (WGS) entry which is preliminary data.</text>
</comment>
<dbReference type="EC" id="2.7.7.65" evidence="1"/>
<evidence type="ECO:0000256" key="2">
    <source>
        <dbReference type="ARBA" id="ARBA00034247"/>
    </source>
</evidence>
<dbReference type="FunFam" id="3.30.70.270:FF:000001">
    <property type="entry name" value="Diguanylate cyclase domain protein"/>
    <property type="match status" value="1"/>
</dbReference>
<dbReference type="InterPro" id="IPR035965">
    <property type="entry name" value="PAS-like_dom_sf"/>
</dbReference>
<comment type="catalytic activity">
    <reaction evidence="2">
        <text>2 GTP = 3',3'-c-di-GMP + 2 diphosphate</text>
        <dbReference type="Rhea" id="RHEA:24898"/>
        <dbReference type="ChEBI" id="CHEBI:33019"/>
        <dbReference type="ChEBI" id="CHEBI:37565"/>
        <dbReference type="ChEBI" id="CHEBI:58805"/>
        <dbReference type="EC" id="2.7.7.65"/>
    </reaction>
</comment>
<protein>
    <recommendedName>
        <fullName evidence="1">diguanylate cyclase</fullName>
        <ecNumber evidence="1">2.7.7.65</ecNumber>
    </recommendedName>
</protein>
<dbReference type="Pfam" id="PF08447">
    <property type="entry name" value="PAS_3"/>
    <property type="match status" value="1"/>
</dbReference>
<reference evidence="5 6" key="1">
    <citation type="submission" date="2018-05" db="EMBL/GenBank/DDBJ databases">
        <title>Genomic Encyclopedia of Type Strains, Phase IV (KMG-IV): sequencing the most valuable type-strain genomes for metagenomic binning, comparative biology and taxonomic classification.</title>
        <authorList>
            <person name="Goeker M."/>
        </authorList>
    </citation>
    <scope>NUCLEOTIDE SEQUENCE [LARGE SCALE GENOMIC DNA]</scope>
    <source>
        <strain evidence="5 6">DSM 25134</strain>
    </source>
</reference>
<evidence type="ECO:0000259" key="3">
    <source>
        <dbReference type="PROSITE" id="PS50113"/>
    </source>
</evidence>
<dbReference type="SUPFAM" id="SSF55073">
    <property type="entry name" value="Nucleotide cyclase"/>
    <property type="match status" value="1"/>
</dbReference>
<feature type="domain" description="PAC" evidence="3">
    <location>
        <begin position="399"/>
        <end position="455"/>
    </location>
</feature>
<dbReference type="Gene3D" id="3.30.450.20">
    <property type="entry name" value="PAS domain"/>
    <property type="match status" value="2"/>
</dbReference>
<dbReference type="PROSITE" id="PS50113">
    <property type="entry name" value="PAC"/>
    <property type="match status" value="1"/>
</dbReference>
<dbReference type="SMART" id="SM00091">
    <property type="entry name" value="PAS"/>
    <property type="match status" value="3"/>
</dbReference>
<dbReference type="Proteomes" id="UP000248395">
    <property type="component" value="Unassembled WGS sequence"/>
</dbReference>
<proteinExistence type="predicted"/>
<sequence>MGLAGAGTRQEINSATSGSGGYSLNIFRSTCSRTGYGTVLILALGSPLAWAGELPHATWDWPLASLLGAAAGIWLGSLWQRRRQEQEQADTLRFLVGHSSAALLALDGQGQLQAAGQGCASLFGRQPRSLEDCGLPPALCQALQQQTALLAPPQHVELQDAQGRTRQLGLQHIVLPAGRAPGNWRLLLLHDAGEEGRPVQLGNAISTVLQGTRIGLCEFDLGKQQVSCSPGSLHKLLGLDAQLEKMSLDDWLQLLHPEDRPLLENALQAACHHPATSHSLECRMRHADQHWEWLEQNLQADPQAGDGAIVLALNQVITARKLAEAAMRRREQEFRTLVENSTDIIARYDLELRCQFINRSVSRYSPLIRDEHIGKTVGEKGWPADVVALFESQCRQLIDTWEPRCFEMELLAHNRRYIFETRLFPEFDSNGKLTSILSVDREITDTRQANRLLSEENAVMEMIASNQPLQDTLAQICTMIESQLTGGLCSVMLLTEDGQHLHVASGNSLPAGYSAHIEGIAIGPEVGSCGTAAYWKRTIIVEDMENSPLWQPYLDFVRPYRLRACWSTPLFSSTRELLGTFAIYYTEPRTPNPDEMRLVYRSSHITAIALQRDIHEKKLFQLATKDELTRLDNRRHFLEQAERDIKRSQRYQQPMAVLMMDLDHFKNINDQYGHAAGDQVITHFATLCREVLRTSDLTGRLGGEEFAALLPNTEGSAALAAAERIREAVSQSRVEVNGQQIHYTVSVGLSLLRSTDLHVDDPLKRADKLLYQAKHLGRNRVCHDLPPALD</sequence>
<evidence type="ECO:0000256" key="1">
    <source>
        <dbReference type="ARBA" id="ARBA00012528"/>
    </source>
</evidence>
<feature type="domain" description="GGDEF" evidence="4">
    <location>
        <begin position="653"/>
        <end position="786"/>
    </location>
</feature>
<dbReference type="NCBIfam" id="TIGR00229">
    <property type="entry name" value="sensory_box"/>
    <property type="match status" value="1"/>
</dbReference>
<keyword evidence="6" id="KW-1185">Reference proteome</keyword>
<dbReference type="InterPro" id="IPR043128">
    <property type="entry name" value="Rev_trsase/Diguanyl_cyclase"/>
</dbReference>
<dbReference type="Pfam" id="PF00990">
    <property type="entry name" value="GGDEF"/>
    <property type="match status" value="1"/>
</dbReference>
<dbReference type="InterPro" id="IPR013655">
    <property type="entry name" value="PAS_fold_3"/>
</dbReference>
<dbReference type="SUPFAM" id="SSF55781">
    <property type="entry name" value="GAF domain-like"/>
    <property type="match status" value="1"/>
</dbReference>
<evidence type="ECO:0000313" key="5">
    <source>
        <dbReference type="EMBL" id="PXX45977.1"/>
    </source>
</evidence>
<dbReference type="PANTHER" id="PTHR45138:SF9">
    <property type="entry name" value="DIGUANYLATE CYCLASE DGCM-RELATED"/>
    <property type="match status" value="1"/>
</dbReference>
<accession>A0A318JCF4</accession>